<keyword evidence="3" id="KW-0732">Signal</keyword>
<feature type="compositionally biased region" description="Basic and acidic residues" evidence="1">
    <location>
        <begin position="239"/>
        <end position="257"/>
    </location>
</feature>
<feature type="region of interest" description="Disordered" evidence="1">
    <location>
        <begin position="235"/>
        <end position="257"/>
    </location>
</feature>
<dbReference type="Proteomes" id="UP001158576">
    <property type="component" value="Chromosome 2"/>
</dbReference>
<keyword evidence="2" id="KW-0472">Membrane</keyword>
<organism evidence="4 5">
    <name type="scientific">Oikopleura dioica</name>
    <name type="common">Tunicate</name>
    <dbReference type="NCBI Taxonomy" id="34765"/>
    <lineage>
        <taxon>Eukaryota</taxon>
        <taxon>Metazoa</taxon>
        <taxon>Chordata</taxon>
        <taxon>Tunicata</taxon>
        <taxon>Appendicularia</taxon>
        <taxon>Copelata</taxon>
        <taxon>Oikopleuridae</taxon>
        <taxon>Oikopleura</taxon>
    </lineage>
</organism>
<keyword evidence="5" id="KW-1185">Reference proteome</keyword>
<accession>A0ABN7T1J7</accession>
<sequence length="257" mass="29568">MLKIITAGLFLGHGADAVEMSCIDHKKIVKERSLCDRALIAINDHCTISPDSPTTCQNENEMERLEKCERGRRELIELNCLPRDCSCDIDDLQFTSSKVNMHVFHCNTFRNQYFTNPCFSHIEDLQLRRQFSIPYDSQYSYVNRDKIIRVDTEYRTESMQLARDHSYTVATVLLFAIGVAILVVLGLIGYLWNSSRSGSSLDLSKDDLRQHQPGRIVITDDKMDEIVRAELNRYSTKRKAQEKTPEKRTVVALPEKC</sequence>
<keyword evidence="2" id="KW-1133">Transmembrane helix</keyword>
<evidence type="ECO:0000313" key="5">
    <source>
        <dbReference type="Proteomes" id="UP001158576"/>
    </source>
</evidence>
<feature type="signal peptide" evidence="3">
    <location>
        <begin position="1"/>
        <end position="17"/>
    </location>
</feature>
<evidence type="ECO:0000256" key="1">
    <source>
        <dbReference type="SAM" id="MobiDB-lite"/>
    </source>
</evidence>
<name>A0ABN7T1J7_OIKDI</name>
<evidence type="ECO:0000256" key="3">
    <source>
        <dbReference type="SAM" id="SignalP"/>
    </source>
</evidence>
<gene>
    <name evidence="4" type="ORF">OKIOD_LOCUS14708</name>
</gene>
<reference evidence="4 5" key="1">
    <citation type="submission" date="2021-04" db="EMBL/GenBank/DDBJ databases">
        <authorList>
            <person name="Bliznina A."/>
        </authorList>
    </citation>
    <scope>NUCLEOTIDE SEQUENCE [LARGE SCALE GENOMIC DNA]</scope>
</reference>
<keyword evidence="2" id="KW-0812">Transmembrane</keyword>
<feature type="chain" id="PRO_5047239380" evidence="3">
    <location>
        <begin position="18"/>
        <end position="257"/>
    </location>
</feature>
<feature type="transmembrane region" description="Helical" evidence="2">
    <location>
        <begin position="167"/>
        <end position="192"/>
    </location>
</feature>
<protein>
    <submittedName>
        <fullName evidence="4">Oidioi.mRNA.OKI2018_I69.chr2.g5943.t1.cds</fullName>
    </submittedName>
</protein>
<proteinExistence type="predicted"/>
<evidence type="ECO:0000256" key="2">
    <source>
        <dbReference type="SAM" id="Phobius"/>
    </source>
</evidence>
<evidence type="ECO:0000313" key="4">
    <source>
        <dbReference type="EMBL" id="CAG5111663.1"/>
    </source>
</evidence>
<dbReference type="EMBL" id="OU015567">
    <property type="protein sequence ID" value="CAG5111663.1"/>
    <property type="molecule type" value="Genomic_DNA"/>
</dbReference>